<feature type="compositionally biased region" description="Basic residues" evidence="1">
    <location>
        <begin position="295"/>
        <end position="305"/>
    </location>
</feature>
<protein>
    <submittedName>
        <fullName evidence="2">Uncharacterized protein</fullName>
    </submittedName>
</protein>
<organism evidence="2 3">
    <name type="scientific">Rhipicephalus microplus</name>
    <name type="common">Cattle tick</name>
    <name type="synonym">Boophilus microplus</name>
    <dbReference type="NCBI Taxonomy" id="6941"/>
    <lineage>
        <taxon>Eukaryota</taxon>
        <taxon>Metazoa</taxon>
        <taxon>Ecdysozoa</taxon>
        <taxon>Arthropoda</taxon>
        <taxon>Chelicerata</taxon>
        <taxon>Arachnida</taxon>
        <taxon>Acari</taxon>
        <taxon>Parasitiformes</taxon>
        <taxon>Ixodida</taxon>
        <taxon>Ixodoidea</taxon>
        <taxon>Ixodidae</taxon>
        <taxon>Rhipicephalinae</taxon>
        <taxon>Rhipicephalus</taxon>
        <taxon>Boophilus</taxon>
    </lineage>
</organism>
<accession>A0A9J6DY63</accession>
<dbReference type="Proteomes" id="UP000821866">
    <property type="component" value="Unassembled WGS sequence"/>
</dbReference>
<proteinExistence type="predicted"/>
<evidence type="ECO:0000313" key="3">
    <source>
        <dbReference type="Proteomes" id="UP000821866"/>
    </source>
</evidence>
<evidence type="ECO:0000313" key="2">
    <source>
        <dbReference type="EMBL" id="KAH8026680.1"/>
    </source>
</evidence>
<feature type="region of interest" description="Disordered" evidence="1">
    <location>
        <begin position="19"/>
        <end position="42"/>
    </location>
</feature>
<reference evidence="2" key="1">
    <citation type="journal article" date="2020" name="Cell">
        <title>Large-Scale Comparative Analyses of Tick Genomes Elucidate Their Genetic Diversity and Vector Capacities.</title>
        <authorList>
            <consortium name="Tick Genome and Microbiome Consortium (TIGMIC)"/>
            <person name="Jia N."/>
            <person name="Wang J."/>
            <person name="Shi W."/>
            <person name="Du L."/>
            <person name="Sun Y."/>
            <person name="Zhan W."/>
            <person name="Jiang J.F."/>
            <person name="Wang Q."/>
            <person name="Zhang B."/>
            <person name="Ji P."/>
            <person name="Bell-Sakyi L."/>
            <person name="Cui X.M."/>
            <person name="Yuan T.T."/>
            <person name="Jiang B.G."/>
            <person name="Yang W.F."/>
            <person name="Lam T.T."/>
            <person name="Chang Q.C."/>
            <person name="Ding S.J."/>
            <person name="Wang X.J."/>
            <person name="Zhu J.G."/>
            <person name="Ruan X.D."/>
            <person name="Zhao L."/>
            <person name="Wei J.T."/>
            <person name="Ye R.Z."/>
            <person name="Que T.C."/>
            <person name="Du C.H."/>
            <person name="Zhou Y.H."/>
            <person name="Cheng J.X."/>
            <person name="Dai P.F."/>
            <person name="Guo W.B."/>
            <person name="Han X.H."/>
            <person name="Huang E.J."/>
            <person name="Li L.F."/>
            <person name="Wei W."/>
            <person name="Gao Y.C."/>
            <person name="Liu J.Z."/>
            <person name="Shao H.Z."/>
            <person name="Wang X."/>
            <person name="Wang C.C."/>
            <person name="Yang T.C."/>
            <person name="Huo Q.B."/>
            <person name="Li W."/>
            <person name="Chen H.Y."/>
            <person name="Chen S.E."/>
            <person name="Zhou L.G."/>
            <person name="Ni X.B."/>
            <person name="Tian J.H."/>
            <person name="Sheng Y."/>
            <person name="Liu T."/>
            <person name="Pan Y.S."/>
            <person name="Xia L.Y."/>
            <person name="Li J."/>
            <person name="Zhao F."/>
            <person name="Cao W.C."/>
        </authorList>
    </citation>
    <scope>NUCLEOTIDE SEQUENCE</scope>
    <source>
        <strain evidence="2">Rmic-2018</strain>
    </source>
</reference>
<reference evidence="2" key="2">
    <citation type="submission" date="2021-09" db="EMBL/GenBank/DDBJ databases">
        <authorList>
            <person name="Jia N."/>
            <person name="Wang J."/>
            <person name="Shi W."/>
            <person name="Du L."/>
            <person name="Sun Y."/>
            <person name="Zhan W."/>
            <person name="Jiang J."/>
            <person name="Wang Q."/>
            <person name="Zhang B."/>
            <person name="Ji P."/>
            <person name="Sakyi L.B."/>
            <person name="Cui X."/>
            <person name="Yuan T."/>
            <person name="Jiang B."/>
            <person name="Yang W."/>
            <person name="Lam T.T.-Y."/>
            <person name="Chang Q."/>
            <person name="Ding S."/>
            <person name="Wang X."/>
            <person name="Zhu J."/>
            <person name="Ruan X."/>
            <person name="Zhao L."/>
            <person name="Wei J."/>
            <person name="Que T."/>
            <person name="Du C."/>
            <person name="Cheng J."/>
            <person name="Dai P."/>
            <person name="Han X."/>
            <person name="Huang E."/>
            <person name="Gao Y."/>
            <person name="Liu J."/>
            <person name="Shao H."/>
            <person name="Ye R."/>
            <person name="Li L."/>
            <person name="Wei W."/>
            <person name="Wang X."/>
            <person name="Wang C."/>
            <person name="Huo Q."/>
            <person name="Li W."/>
            <person name="Guo W."/>
            <person name="Chen H."/>
            <person name="Chen S."/>
            <person name="Zhou L."/>
            <person name="Zhou L."/>
            <person name="Ni X."/>
            <person name="Tian J."/>
            <person name="Zhou Y."/>
            <person name="Sheng Y."/>
            <person name="Liu T."/>
            <person name="Pan Y."/>
            <person name="Xia L."/>
            <person name="Li J."/>
            <person name="Zhao F."/>
            <person name="Cao W."/>
        </authorList>
    </citation>
    <scope>NUCLEOTIDE SEQUENCE</scope>
    <source>
        <strain evidence="2">Rmic-2018</strain>
        <tissue evidence="2">Larvae</tissue>
    </source>
</reference>
<evidence type="ECO:0000256" key="1">
    <source>
        <dbReference type="SAM" id="MobiDB-lite"/>
    </source>
</evidence>
<keyword evidence="3" id="KW-1185">Reference proteome</keyword>
<feature type="compositionally biased region" description="Polar residues" evidence="1">
    <location>
        <begin position="317"/>
        <end position="329"/>
    </location>
</feature>
<feature type="compositionally biased region" description="Pro residues" evidence="1">
    <location>
        <begin position="357"/>
        <end position="366"/>
    </location>
</feature>
<name>A0A9J6DY63_RHIMP</name>
<gene>
    <name evidence="2" type="ORF">HPB51_024176</name>
</gene>
<comment type="caution">
    <text evidence="2">The sequence shown here is derived from an EMBL/GenBank/DDBJ whole genome shotgun (WGS) entry which is preliminary data.</text>
</comment>
<dbReference type="VEuPathDB" id="VectorBase:LOC119165571"/>
<dbReference type="EMBL" id="JABSTU010000007">
    <property type="protein sequence ID" value="KAH8026680.1"/>
    <property type="molecule type" value="Genomic_DNA"/>
</dbReference>
<feature type="region of interest" description="Disordered" evidence="1">
    <location>
        <begin position="270"/>
        <end position="384"/>
    </location>
</feature>
<sequence>MVASANAASLTAAADADAGACSSTLSPPVTRSTGLQRGHKRPKWQLQPLLKPKATDFVIVLKPRTQRSLAAVIYENGAGSALIAHLRATAKHLVNVVMVRHQNFILVYTSNSHLADNFIAEFAVPSAIIPVSLLGYLRADTQGTSYGVVTVGSSDTETALRESLYWPNGEITHVVRLDTSNKVLLTFSGTVKPRYVSYVAVLISEKFYNKTVQPAVGAAPLDIDPTPVLALNQAFAASAERQCHSRMAPALFTNARPGALCVPDPTLPGTGAVRSATGPLKPRNAPPEGQAGPKNGKRQRPRKPQKPGSRAPPQGPQPSTTNPVPSQQPGAAALGPFRRGPAPDGSQAKGPTAGPCSPDPPKPNLPSPGHKSAGQGDTSWAARV</sequence>
<feature type="compositionally biased region" description="Polar residues" evidence="1">
    <location>
        <begin position="24"/>
        <end position="35"/>
    </location>
</feature>
<dbReference type="AlphaFoldDB" id="A0A9J6DY63"/>